<dbReference type="SMART" id="SM00481">
    <property type="entry name" value="POLIIIAc"/>
    <property type="match status" value="1"/>
</dbReference>
<dbReference type="Gene3D" id="3.20.20.140">
    <property type="entry name" value="Metal-dependent hydrolases"/>
    <property type="match status" value="1"/>
</dbReference>
<feature type="domain" description="Polymerase/histidinol phosphatase N-terminal" evidence="1">
    <location>
        <begin position="124"/>
        <end position="186"/>
    </location>
</feature>
<proteinExistence type="predicted"/>
<dbReference type="InterPro" id="IPR052018">
    <property type="entry name" value="PHP_domain"/>
</dbReference>
<dbReference type="NCBIfam" id="NF038032">
    <property type="entry name" value="CehA_McbA_metalo"/>
    <property type="match status" value="1"/>
</dbReference>
<dbReference type="AlphaFoldDB" id="A0A5D4TA45"/>
<dbReference type="PANTHER" id="PTHR42924">
    <property type="entry name" value="EXONUCLEASE"/>
    <property type="match status" value="1"/>
</dbReference>
<dbReference type="EMBL" id="VTET01000005">
    <property type="protein sequence ID" value="TYS71771.1"/>
    <property type="molecule type" value="Genomic_DNA"/>
</dbReference>
<sequence length="423" mass="48418">MKKNNPECLRIEKRFTHEQQGAYVEIPFHLNRNISRIEVSYDILTPESVVDLGLRDTNRIRGWSGGARKSFIIEKDFATPGYLPGELEEGEWAVLLGLYKIPEAGSTVIITINLFSKQFQWFRGDLHSHTVHSDGSYSIEQVIDIGEQQDLDFIALTDHNTVSQNYIATPNSSILFIPGFELTTSWGHANFLGVKDPGVDFRLKKTDNVEPIFHHVQQQGGRVVVNHPHCTHCPWLWDLHAPFNWVEIWNGPWRKDNEKTLNWWHQQLVNGKRIVAVGGSDVHRPDPFVKHGTPTNWVYAEEKSTESILRAIDYGHLFMTYSPNGPTIDIRLDGHMMGDTVSSSLKNIEVSIKASNLKNMDEMKVISNHGIEKCISLGQEDILLEQEIPVLDQKFIRVEIWRYFEEIGDHSLALLSNPIYFDI</sequence>
<dbReference type="Proteomes" id="UP000324517">
    <property type="component" value="Unassembled WGS sequence"/>
</dbReference>
<evidence type="ECO:0000313" key="2">
    <source>
        <dbReference type="EMBL" id="TYS71771.1"/>
    </source>
</evidence>
<name>A0A5D4TA45_9BACI</name>
<comment type="caution">
    <text evidence="2">The sequence shown here is derived from an EMBL/GenBank/DDBJ whole genome shotgun (WGS) entry which is preliminary data.</text>
</comment>
<dbReference type="PANTHER" id="PTHR42924:SF3">
    <property type="entry name" value="POLYMERASE_HISTIDINOL PHOSPHATASE N-TERMINAL DOMAIN-CONTAINING PROTEIN"/>
    <property type="match status" value="1"/>
</dbReference>
<evidence type="ECO:0000313" key="3">
    <source>
        <dbReference type="Proteomes" id="UP000324517"/>
    </source>
</evidence>
<dbReference type="GO" id="GO:0004534">
    <property type="term" value="F:5'-3' RNA exonuclease activity"/>
    <property type="evidence" value="ECO:0007669"/>
    <property type="project" value="TreeGrafter"/>
</dbReference>
<accession>A0A5D4TA45</accession>
<organism evidence="2 3">
    <name type="scientific">Sutcliffiella horikoshii</name>
    <dbReference type="NCBI Taxonomy" id="79883"/>
    <lineage>
        <taxon>Bacteria</taxon>
        <taxon>Bacillati</taxon>
        <taxon>Bacillota</taxon>
        <taxon>Bacilli</taxon>
        <taxon>Bacillales</taxon>
        <taxon>Bacillaceae</taxon>
        <taxon>Sutcliffiella</taxon>
    </lineage>
</organism>
<protein>
    <submittedName>
        <fullName evidence="2">Phosphoesterase</fullName>
    </submittedName>
</protein>
<dbReference type="SUPFAM" id="SSF89550">
    <property type="entry name" value="PHP domain-like"/>
    <property type="match status" value="1"/>
</dbReference>
<reference evidence="2 3" key="1">
    <citation type="submission" date="2019-08" db="EMBL/GenBank/DDBJ databases">
        <title>Bacillus genomes from the desert of Cuatro Cienegas, Coahuila.</title>
        <authorList>
            <person name="Olmedo-Alvarez G."/>
        </authorList>
    </citation>
    <scope>NUCLEOTIDE SEQUENCE [LARGE SCALE GENOMIC DNA]</scope>
    <source>
        <strain evidence="2 3">CH98b_3T</strain>
    </source>
</reference>
<dbReference type="InterPro" id="IPR016195">
    <property type="entry name" value="Pol/histidinol_Pase-like"/>
</dbReference>
<dbReference type="RefSeq" id="WP_148979427.1">
    <property type="nucleotide sequence ID" value="NZ_JBNILM010000007.1"/>
</dbReference>
<evidence type="ECO:0000259" key="1">
    <source>
        <dbReference type="SMART" id="SM00481"/>
    </source>
</evidence>
<dbReference type="GO" id="GO:0035312">
    <property type="term" value="F:5'-3' DNA exonuclease activity"/>
    <property type="evidence" value="ECO:0007669"/>
    <property type="project" value="TreeGrafter"/>
</dbReference>
<dbReference type="OrthoDB" id="9804333at2"/>
<dbReference type="InterPro" id="IPR003141">
    <property type="entry name" value="Pol/His_phosphatase_N"/>
</dbReference>
<gene>
    <name evidence="2" type="ORF">FZC75_11455</name>
</gene>